<accession>A0A3A8Q1K0</accession>
<dbReference type="AlphaFoldDB" id="A0A3A8Q1K0"/>
<reference evidence="3" key="1">
    <citation type="submission" date="2018-09" db="EMBL/GenBank/DDBJ databases">
        <authorList>
            <person name="Livingstone P.G."/>
            <person name="Whitworth D.E."/>
        </authorList>
    </citation>
    <scope>NUCLEOTIDE SEQUENCE [LARGE SCALE GENOMIC DNA]</scope>
    <source>
        <strain evidence="3">CA051B</strain>
    </source>
</reference>
<feature type="region of interest" description="Disordered" evidence="1">
    <location>
        <begin position="415"/>
        <end position="440"/>
    </location>
</feature>
<gene>
    <name evidence="2" type="ORF">D7V93_12695</name>
</gene>
<name>A0A3A8Q1K0_9BACT</name>
<dbReference type="EMBL" id="RAWB01000106">
    <property type="protein sequence ID" value="RKH60850.1"/>
    <property type="molecule type" value="Genomic_DNA"/>
</dbReference>
<evidence type="ECO:0000256" key="1">
    <source>
        <dbReference type="SAM" id="MobiDB-lite"/>
    </source>
</evidence>
<comment type="caution">
    <text evidence="2">The sequence shown here is derived from an EMBL/GenBank/DDBJ whole genome shotgun (WGS) entry which is preliminary data.</text>
</comment>
<sequence length="440" mass="46664">MYVQGLINAQGMPPGAGANFVLCGTTLTANLATSATSLGQAPTTSQALAQVYTLGDQMLKQVGTYSPSGDSFFSDYATYIDNLKPQGGNPSPSQMAVIKQDQDAVTKATSQQTATMASVYQAYQQQSQMFPGKWTGFEDYVNTTSAGSTLQASQGAVDAANAQLYADMTAAYGQDYAAIARAKSVVDQVRRDLTARTPNTTAEMAITTDAGAMVVPSYVPGSLAQFSTWADTMSVAPARGQPPAVSFTLKAGAQEYDENQSQYFKRTSWDAFFASGSSTQGGQALNIDTSASEFRIEITFQGLTTVQLQPGAWYDSSLMYAYRNPQSLSIPNSLVVVMLPKVTLYLSASDYQMAYQASQQSSGFGVGPFYSTTSSSSSSSLSTNWDDSAKSVTIQQNNVQPIILGMMVTTPSSANVPVPTKARPQSGLLQNAHLPLPRAA</sequence>
<dbReference type="Proteomes" id="UP000272888">
    <property type="component" value="Unassembled WGS sequence"/>
</dbReference>
<organism evidence="2 3">
    <name type="scientific">Corallococcus llansteffanensis</name>
    <dbReference type="NCBI Taxonomy" id="2316731"/>
    <lineage>
        <taxon>Bacteria</taxon>
        <taxon>Pseudomonadati</taxon>
        <taxon>Myxococcota</taxon>
        <taxon>Myxococcia</taxon>
        <taxon>Myxococcales</taxon>
        <taxon>Cystobacterineae</taxon>
        <taxon>Myxococcaceae</taxon>
        <taxon>Corallococcus</taxon>
    </lineage>
</organism>
<proteinExistence type="predicted"/>
<protein>
    <submittedName>
        <fullName evidence="2">Uncharacterized protein</fullName>
    </submittedName>
</protein>
<evidence type="ECO:0000313" key="3">
    <source>
        <dbReference type="Proteomes" id="UP000272888"/>
    </source>
</evidence>
<keyword evidence="3" id="KW-1185">Reference proteome</keyword>
<evidence type="ECO:0000313" key="2">
    <source>
        <dbReference type="EMBL" id="RKH60850.1"/>
    </source>
</evidence>